<dbReference type="Gene3D" id="3.40.390.30">
    <property type="entry name" value="Metalloproteases ('zincins'), catalytic domain"/>
    <property type="match status" value="1"/>
</dbReference>
<dbReference type="InterPro" id="IPR023091">
    <property type="entry name" value="MetalPrtase_cat_dom_sf_prd"/>
</dbReference>
<dbReference type="NCBIfam" id="TIGR00043">
    <property type="entry name" value="rRNA maturation RNase YbeY"/>
    <property type="match status" value="1"/>
</dbReference>
<feature type="binding site" evidence="9">
    <location>
        <position position="117"/>
    </location>
    <ligand>
        <name>Zn(2+)</name>
        <dbReference type="ChEBI" id="CHEBI:29105"/>
        <note>catalytic</note>
    </ligand>
</feature>
<comment type="caution">
    <text evidence="11">The sequence shown here is derived from an EMBL/GenBank/DDBJ whole genome shotgun (WGS) entry which is preliminary data.</text>
</comment>
<dbReference type="EC" id="3.1.-.-" evidence="9"/>
<evidence type="ECO:0000256" key="8">
    <source>
        <dbReference type="ARBA" id="ARBA00022833"/>
    </source>
</evidence>
<keyword evidence="2 9" id="KW-0690">Ribosome biogenesis</keyword>
<evidence type="ECO:0000256" key="9">
    <source>
        <dbReference type="HAMAP-Rule" id="MF_00009"/>
    </source>
</evidence>
<dbReference type="EMBL" id="JAVDUJ010000001">
    <property type="protein sequence ID" value="MDR6938917.1"/>
    <property type="molecule type" value="Genomic_DNA"/>
</dbReference>
<keyword evidence="7 9" id="KW-0378">Hydrolase</keyword>
<evidence type="ECO:0000313" key="12">
    <source>
        <dbReference type="Proteomes" id="UP001266099"/>
    </source>
</evidence>
<name>A0ABU1T0L8_9ACTO</name>
<dbReference type="InterPro" id="IPR002036">
    <property type="entry name" value="YbeY"/>
</dbReference>
<comment type="function">
    <text evidence="9">Single strand-specific metallo-endoribonuclease involved in late-stage 70S ribosome quality control and in maturation of the 3' terminus of the 16S rRNA.</text>
</comment>
<dbReference type="InterPro" id="IPR020549">
    <property type="entry name" value="YbeY_CS"/>
</dbReference>
<sequence>MIEVNDESGYLPAPDAAEISALASWVFDQLRVHPQAELNIILADEETMSDLHLQWMDLPGPTDVLSFPMDELKPVPPGVEPQVGVLGDIVICPAVAAKQARRSGHATMEEILLLATHGILHLLGFDHAEEAERKVMFTLQRQLLLGFLARKPQDPNQPLQDTSKISDIAPTID</sequence>
<dbReference type="HAMAP" id="MF_00009">
    <property type="entry name" value="Endoribonucl_YbeY"/>
    <property type="match status" value="1"/>
</dbReference>
<feature type="region of interest" description="Disordered" evidence="10">
    <location>
        <begin position="154"/>
        <end position="173"/>
    </location>
</feature>
<evidence type="ECO:0000256" key="10">
    <source>
        <dbReference type="SAM" id="MobiDB-lite"/>
    </source>
</evidence>
<evidence type="ECO:0000256" key="4">
    <source>
        <dbReference type="ARBA" id="ARBA00022722"/>
    </source>
</evidence>
<evidence type="ECO:0000256" key="6">
    <source>
        <dbReference type="ARBA" id="ARBA00022759"/>
    </source>
</evidence>
<dbReference type="RefSeq" id="WP_309955116.1">
    <property type="nucleotide sequence ID" value="NZ_JAVDUJ010000001.1"/>
</dbReference>
<protein>
    <recommendedName>
        <fullName evidence="9">Endoribonuclease YbeY</fullName>
        <ecNumber evidence="9">3.1.-.-</ecNumber>
    </recommendedName>
</protein>
<evidence type="ECO:0000256" key="1">
    <source>
        <dbReference type="ARBA" id="ARBA00010875"/>
    </source>
</evidence>
<dbReference type="Proteomes" id="UP001266099">
    <property type="component" value="Unassembled WGS sequence"/>
</dbReference>
<keyword evidence="5 9" id="KW-0479">Metal-binding</keyword>
<dbReference type="PANTHER" id="PTHR46986">
    <property type="entry name" value="ENDORIBONUCLEASE YBEY, CHLOROPLASTIC"/>
    <property type="match status" value="1"/>
</dbReference>
<keyword evidence="3 9" id="KW-0698">rRNA processing</keyword>
<keyword evidence="6 9" id="KW-0255">Endonuclease</keyword>
<dbReference type="PROSITE" id="PS01306">
    <property type="entry name" value="UPF0054"/>
    <property type="match status" value="1"/>
</dbReference>
<dbReference type="Pfam" id="PF02130">
    <property type="entry name" value="YbeY"/>
    <property type="match status" value="1"/>
</dbReference>
<evidence type="ECO:0000256" key="7">
    <source>
        <dbReference type="ARBA" id="ARBA00022801"/>
    </source>
</evidence>
<dbReference type="PANTHER" id="PTHR46986:SF1">
    <property type="entry name" value="ENDORIBONUCLEASE YBEY, CHLOROPLASTIC"/>
    <property type="match status" value="1"/>
</dbReference>
<feature type="compositionally biased region" description="Polar residues" evidence="10">
    <location>
        <begin position="154"/>
        <end position="165"/>
    </location>
</feature>
<keyword evidence="12" id="KW-1185">Reference proteome</keyword>
<comment type="similarity">
    <text evidence="1 9">Belongs to the endoribonuclease YbeY family.</text>
</comment>
<comment type="cofactor">
    <cofactor evidence="9">
        <name>Zn(2+)</name>
        <dbReference type="ChEBI" id="CHEBI:29105"/>
    </cofactor>
    <text evidence="9">Binds 1 zinc ion.</text>
</comment>
<feature type="binding site" evidence="9">
    <location>
        <position position="121"/>
    </location>
    <ligand>
        <name>Zn(2+)</name>
        <dbReference type="ChEBI" id="CHEBI:29105"/>
        <note>catalytic</note>
    </ligand>
</feature>
<dbReference type="SUPFAM" id="SSF55486">
    <property type="entry name" value="Metalloproteases ('zincins'), catalytic domain"/>
    <property type="match status" value="1"/>
</dbReference>
<gene>
    <name evidence="9" type="primary">ybeY</name>
    <name evidence="11" type="ORF">J2S36_000460</name>
</gene>
<keyword evidence="4 9" id="KW-0540">Nuclease</keyword>
<evidence type="ECO:0000256" key="3">
    <source>
        <dbReference type="ARBA" id="ARBA00022552"/>
    </source>
</evidence>
<organism evidence="11 12">
    <name type="scientific">Arcanobacterium hippocoleae</name>
    <dbReference type="NCBI Taxonomy" id="149017"/>
    <lineage>
        <taxon>Bacteria</taxon>
        <taxon>Bacillati</taxon>
        <taxon>Actinomycetota</taxon>
        <taxon>Actinomycetes</taxon>
        <taxon>Actinomycetales</taxon>
        <taxon>Actinomycetaceae</taxon>
        <taxon>Arcanobacterium</taxon>
    </lineage>
</organism>
<keyword evidence="8 9" id="KW-0862">Zinc</keyword>
<proteinExistence type="inferred from homology"/>
<evidence type="ECO:0000256" key="2">
    <source>
        <dbReference type="ARBA" id="ARBA00022517"/>
    </source>
</evidence>
<accession>A0ABU1T0L8</accession>
<feature type="binding site" evidence="9">
    <location>
        <position position="127"/>
    </location>
    <ligand>
        <name>Zn(2+)</name>
        <dbReference type="ChEBI" id="CHEBI:29105"/>
        <note>catalytic</note>
    </ligand>
</feature>
<reference evidence="11 12" key="1">
    <citation type="submission" date="2023-07" db="EMBL/GenBank/DDBJ databases">
        <title>Sequencing the genomes of 1000 actinobacteria strains.</title>
        <authorList>
            <person name="Klenk H.-P."/>
        </authorList>
    </citation>
    <scope>NUCLEOTIDE SEQUENCE [LARGE SCALE GENOMIC DNA]</scope>
    <source>
        <strain evidence="11 12">DSM 15539</strain>
    </source>
</reference>
<comment type="subcellular location">
    <subcellularLocation>
        <location evidence="9">Cytoplasm</location>
    </subcellularLocation>
</comment>
<evidence type="ECO:0000256" key="5">
    <source>
        <dbReference type="ARBA" id="ARBA00022723"/>
    </source>
</evidence>
<evidence type="ECO:0000313" key="11">
    <source>
        <dbReference type="EMBL" id="MDR6938917.1"/>
    </source>
</evidence>
<keyword evidence="9" id="KW-0963">Cytoplasm</keyword>